<proteinExistence type="predicted"/>
<accession>A0A6N6RGB3</accession>
<dbReference type="PROSITE" id="PS51257">
    <property type="entry name" value="PROKAR_LIPOPROTEIN"/>
    <property type="match status" value="1"/>
</dbReference>
<name>A0A6N6RGB3_9FLAO</name>
<organism evidence="1 2">
    <name type="scientific">Phaeocystidibacter luteus</name>
    <dbReference type="NCBI Taxonomy" id="911197"/>
    <lineage>
        <taxon>Bacteria</taxon>
        <taxon>Pseudomonadati</taxon>
        <taxon>Bacteroidota</taxon>
        <taxon>Flavobacteriia</taxon>
        <taxon>Flavobacteriales</taxon>
        <taxon>Phaeocystidibacteraceae</taxon>
        <taxon>Phaeocystidibacter</taxon>
    </lineage>
</organism>
<reference evidence="1 2" key="1">
    <citation type="submission" date="2019-09" db="EMBL/GenBank/DDBJ databases">
        <title>Genomes of family Cryomorphaceae.</title>
        <authorList>
            <person name="Bowman J.P."/>
        </authorList>
    </citation>
    <scope>NUCLEOTIDE SEQUENCE [LARGE SCALE GENOMIC DNA]</scope>
    <source>
        <strain evidence="1 2">LMG 25704</strain>
    </source>
</reference>
<keyword evidence="2" id="KW-1185">Reference proteome</keyword>
<protein>
    <submittedName>
        <fullName evidence="1">Uncharacterized protein</fullName>
    </submittedName>
</protein>
<dbReference type="Proteomes" id="UP000468650">
    <property type="component" value="Unassembled WGS sequence"/>
</dbReference>
<evidence type="ECO:0000313" key="1">
    <source>
        <dbReference type="EMBL" id="KAB2810190.1"/>
    </source>
</evidence>
<sequence>MKTISSMGYVMLPLLCLTVACKDPLPASSQKQALTLELGQYMNLSFCDELSEGEERDVRVYVHRDEYEGNRIIAYNVAAGRYYLSNDMTKLENVQLVDPDRFGVPLVIPEHGTYALRVTAQGRDCYTCCNGPSCPSGEGEPSFEAVAIEFDRDDNPSTKNVSLKYKACE</sequence>
<dbReference type="RefSeq" id="WP_151667334.1">
    <property type="nucleotide sequence ID" value="NZ_WBVO01000005.1"/>
</dbReference>
<gene>
    <name evidence="1" type="ORF">F8C67_08120</name>
</gene>
<dbReference type="EMBL" id="WBVO01000005">
    <property type="protein sequence ID" value="KAB2810190.1"/>
    <property type="molecule type" value="Genomic_DNA"/>
</dbReference>
<evidence type="ECO:0000313" key="2">
    <source>
        <dbReference type="Proteomes" id="UP000468650"/>
    </source>
</evidence>
<comment type="caution">
    <text evidence="1">The sequence shown here is derived from an EMBL/GenBank/DDBJ whole genome shotgun (WGS) entry which is preliminary data.</text>
</comment>
<dbReference type="AlphaFoldDB" id="A0A6N6RGB3"/>